<feature type="domain" description="Cyclic nucleotide-binding" evidence="1">
    <location>
        <begin position="14"/>
        <end position="134"/>
    </location>
</feature>
<feature type="non-terminal residue" evidence="2">
    <location>
        <position position="156"/>
    </location>
</feature>
<gene>
    <name evidence="2" type="ORF">SE17_39615</name>
</gene>
<keyword evidence="3" id="KW-1185">Reference proteome</keyword>
<dbReference type="InterPro" id="IPR014710">
    <property type="entry name" value="RmlC-like_jellyroll"/>
</dbReference>
<dbReference type="GO" id="GO:0003700">
    <property type="term" value="F:DNA-binding transcription factor activity"/>
    <property type="evidence" value="ECO:0007669"/>
    <property type="project" value="TreeGrafter"/>
</dbReference>
<organism evidence="2 3">
    <name type="scientific">Kouleothrix aurantiaca</name>
    <dbReference type="NCBI Taxonomy" id="186479"/>
    <lineage>
        <taxon>Bacteria</taxon>
        <taxon>Bacillati</taxon>
        <taxon>Chloroflexota</taxon>
        <taxon>Chloroflexia</taxon>
        <taxon>Chloroflexales</taxon>
        <taxon>Roseiflexineae</taxon>
        <taxon>Roseiflexaceae</taxon>
        <taxon>Kouleothrix</taxon>
    </lineage>
</organism>
<dbReference type="PANTHER" id="PTHR24567:SF74">
    <property type="entry name" value="HTH-TYPE TRANSCRIPTIONAL REGULATOR ARCR"/>
    <property type="match status" value="1"/>
</dbReference>
<dbReference type="EMBL" id="LJCR01002900">
    <property type="protein sequence ID" value="KPV48149.1"/>
    <property type="molecule type" value="Genomic_DNA"/>
</dbReference>
<dbReference type="InterPro" id="IPR000595">
    <property type="entry name" value="cNMP-bd_dom"/>
</dbReference>
<dbReference type="AlphaFoldDB" id="A0A0N8PQV1"/>
<dbReference type="InterPro" id="IPR050397">
    <property type="entry name" value="Env_Response_Regulators"/>
</dbReference>
<dbReference type="PROSITE" id="PS50042">
    <property type="entry name" value="CNMP_BINDING_3"/>
    <property type="match status" value="1"/>
</dbReference>
<dbReference type="PANTHER" id="PTHR24567">
    <property type="entry name" value="CRP FAMILY TRANSCRIPTIONAL REGULATORY PROTEIN"/>
    <property type="match status" value="1"/>
</dbReference>
<dbReference type="Proteomes" id="UP000050509">
    <property type="component" value="Unassembled WGS sequence"/>
</dbReference>
<dbReference type="SUPFAM" id="SSF51206">
    <property type="entry name" value="cAMP-binding domain-like"/>
    <property type="match status" value="1"/>
</dbReference>
<reference evidence="2 3" key="1">
    <citation type="submission" date="2015-09" db="EMBL/GenBank/DDBJ databases">
        <title>Draft genome sequence of Kouleothrix aurantiaca JCM 19913.</title>
        <authorList>
            <person name="Hemp J."/>
        </authorList>
    </citation>
    <scope>NUCLEOTIDE SEQUENCE [LARGE SCALE GENOMIC DNA]</scope>
    <source>
        <strain evidence="2 3">COM-B</strain>
    </source>
</reference>
<name>A0A0N8PQV1_9CHLR</name>
<evidence type="ECO:0000313" key="2">
    <source>
        <dbReference type="EMBL" id="KPV48149.1"/>
    </source>
</evidence>
<protein>
    <submittedName>
        <fullName evidence="2">Crp/Fnr family transcriptional regulator</fullName>
    </submittedName>
</protein>
<dbReference type="SMART" id="SM00100">
    <property type="entry name" value="cNMP"/>
    <property type="match status" value="1"/>
</dbReference>
<proteinExistence type="predicted"/>
<accession>A0A0N8PQV1</accession>
<comment type="caution">
    <text evidence="2">The sequence shown here is derived from an EMBL/GenBank/DDBJ whole genome shotgun (WGS) entry which is preliminary data.</text>
</comment>
<dbReference type="Pfam" id="PF00027">
    <property type="entry name" value="cNMP_binding"/>
    <property type="match status" value="1"/>
</dbReference>
<sequence>MSDERIVAVRSVGFCSGLPEVVLAALARISARVQQRAGATIQLEGDPAAQMYIVAQGCVKILRVGTNGREQILNIIGPGSHFNTVPMFDGGPCPANAEAMTDVLLLALPRAPLLALLGEHPALAHALLAELSSRLRHMVNLVDELALHSVQGRLAG</sequence>
<evidence type="ECO:0000313" key="3">
    <source>
        <dbReference type="Proteomes" id="UP000050509"/>
    </source>
</evidence>
<dbReference type="InterPro" id="IPR018490">
    <property type="entry name" value="cNMP-bd_dom_sf"/>
</dbReference>
<dbReference type="Gene3D" id="2.60.120.10">
    <property type="entry name" value="Jelly Rolls"/>
    <property type="match status" value="1"/>
</dbReference>
<dbReference type="GO" id="GO:0005829">
    <property type="term" value="C:cytosol"/>
    <property type="evidence" value="ECO:0007669"/>
    <property type="project" value="TreeGrafter"/>
</dbReference>
<evidence type="ECO:0000259" key="1">
    <source>
        <dbReference type="PROSITE" id="PS50042"/>
    </source>
</evidence>
<dbReference type="CDD" id="cd00038">
    <property type="entry name" value="CAP_ED"/>
    <property type="match status" value="1"/>
</dbReference>